<gene>
    <name evidence="5" type="ORF">CFAM422_010572</name>
</gene>
<accession>A0A9P4X7H1</accession>
<keyword evidence="1" id="KW-0378">Hydrolase</keyword>
<evidence type="ECO:0000256" key="3">
    <source>
        <dbReference type="SAM" id="MobiDB-lite"/>
    </source>
</evidence>
<dbReference type="InterPro" id="IPR050114">
    <property type="entry name" value="UPF0173_UPF0282_UlaG_hydrolase"/>
</dbReference>
<proteinExistence type="predicted"/>
<evidence type="ECO:0000313" key="5">
    <source>
        <dbReference type="EMBL" id="KAF3062744.1"/>
    </source>
</evidence>
<dbReference type="SUPFAM" id="SSF56281">
    <property type="entry name" value="Metallo-hydrolase/oxidoreductase"/>
    <property type="match status" value="1"/>
</dbReference>
<feature type="region of interest" description="Disordered" evidence="3">
    <location>
        <begin position="278"/>
        <end position="300"/>
    </location>
</feature>
<dbReference type="Gene3D" id="3.60.15.10">
    <property type="entry name" value="Ribonuclease Z/Hydroxyacylglutathione hydrolase-like"/>
    <property type="match status" value="1"/>
</dbReference>
<dbReference type="Pfam" id="PF12706">
    <property type="entry name" value="Lactamase_B_2"/>
    <property type="match status" value="1"/>
</dbReference>
<evidence type="ECO:0000256" key="1">
    <source>
        <dbReference type="ARBA" id="ARBA00022801"/>
    </source>
</evidence>
<evidence type="ECO:0000259" key="4">
    <source>
        <dbReference type="Pfam" id="PF12706"/>
    </source>
</evidence>
<evidence type="ECO:0000256" key="2">
    <source>
        <dbReference type="ARBA" id="ARBA00023242"/>
    </source>
</evidence>
<dbReference type="Proteomes" id="UP000801864">
    <property type="component" value="Unassembled WGS sequence"/>
</dbReference>
<name>A0A9P4X7H1_9HYPO</name>
<dbReference type="PANTHER" id="PTHR43546">
    <property type="entry name" value="UPF0173 METAL-DEPENDENT HYDROLASE MJ1163-RELATED"/>
    <property type="match status" value="1"/>
</dbReference>
<protein>
    <recommendedName>
        <fullName evidence="4">Metallo-beta-lactamase domain-containing protein</fullName>
    </recommendedName>
</protein>
<dbReference type="CDD" id="cd12148">
    <property type="entry name" value="fungal_TF_MHR"/>
    <property type="match status" value="1"/>
</dbReference>
<keyword evidence="2" id="KW-0539">Nucleus</keyword>
<dbReference type="InterPro" id="IPR021858">
    <property type="entry name" value="Fun_TF"/>
</dbReference>
<reference evidence="5 6" key="1">
    <citation type="submission" date="2018-06" db="EMBL/GenBank/DDBJ databases">
        <title>Genome analysis of cellulolytic fungus Trichoderma lentiforme CFAM-422.</title>
        <authorList>
            <person name="Steindorff A.S."/>
            <person name="Formighieri E.F."/>
            <person name="Midorikawa G.E.O."/>
            <person name="Tamietti M.S."/>
            <person name="Ramos E.Z."/>
            <person name="Silva A.S."/>
            <person name="Bon E.P.S."/>
            <person name="Mendes T.D."/>
            <person name="Damaso M.C.T."/>
            <person name="Favaro L.C.L."/>
        </authorList>
    </citation>
    <scope>NUCLEOTIDE SEQUENCE [LARGE SCALE GENOMIC DNA]</scope>
    <source>
        <strain evidence="5 6">CFAM-422</strain>
    </source>
</reference>
<feature type="domain" description="Metallo-beta-lactamase" evidence="4">
    <location>
        <begin position="29"/>
        <end position="230"/>
    </location>
</feature>
<sequence length="774" mass="85520">MAVTNLNSSVRVTHVGTATAIIELDNLIILTDPYFSPEGTEWIGKSGAKLVNSYQPPLGLEDLPPIDLILLSHEDHKDNLDDLGRQLLNGRHVFTTTDGARNLAPRKAVRGMKPWETVSLQIGGGPRYEITATPCQHLPGGECLGFIVSAEHFGTSNGKPNAVYFSGDTVYIDELAKIKDRFHVSVALFSLGKAMVPKPGGGMLQITMDSKQAVQLMRDIEPDIVIPLHFEGWSLFKEGKSEIEEVVKEEGVEDKFKFLAPGVNTKILLSSQMASPLFSPRSTLDGQGRSSGADEDSRDAEYRVSIEEFSTPSTGWQLDDFVLDPGYVASREELRWLMLNTAQTAPPSPVHGDSFISGLDTHSGEDRSSAQHTTSHLLSQGRRIEYLKNYISQVAPWLDMFDSSRAFGMQVPLLAQTSPALLCAILAISARQKERKDASDGKSTPQKSFDSLELYQEAIRLLTPLLQAHDQAVIPICVILCCLEMMSASARDWRRHLEGCAALFDAFEVHGFCGGLLQAVFWCHARMDLCGALISDGTQSTMIPPIAWLPPGTDESNVRQTFKNIQSPDMHANYAVYLCAKACELVSDRTHHDELGAPNGCTAEVFTSRWTRLWDDLQAWIDDRPNELVPLQIIESKPFPQILYLHWAAISSNQLYHTACILMLGSMPRRHSHVPGLTGSSIWHAKRICGISLTNPHQGCLNNAIQPLWLAGRLLSHESEHTILVDLIRDIESTTGWGTCWRIPDLGAAWGYSVRKSSRSKNVPLGQRQNTQTG</sequence>
<feature type="compositionally biased region" description="Polar residues" evidence="3">
    <location>
        <begin position="278"/>
        <end position="290"/>
    </location>
</feature>
<organism evidence="5 6">
    <name type="scientific">Trichoderma lentiforme</name>
    <dbReference type="NCBI Taxonomy" id="1567552"/>
    <lineage>
        <taxon>Eukaryota</taxon>
        <taxon>Fungi</taxon>
        <taxon>Dikarya</taxon>
        <taxon>Ascomycota</taxon>
        <taxon>Pezizomycotina</taxon>
        <taxon>Sordariomycetes</taxon>
        <taxon>Hypocreomycetidae</taxon>
        <taxon>Hypocreales</taxon>
        <taxon>Hypocreaceae</taxon>
        <taxon>Trichoderma</taxon>
    </lineage>
</organism>
<evidence type="ECO:0000313" key="6">
    <source>
        <dbReference type="Proteomes" id="UP000801864"/>
    </source>
</evidence>
<dbReference type="GO" id="GO:0016787">
    <property type="term" value="F:hydrolase activity"/>
    <property type="evidence" value="ECO:0007669"/>
    <property type="project" value="UniProtKB-KW"/>
</dbReference>
<dbReference type="InterPro" id="IPR001279">
    <property type="entry name" value="Metallo-B-lactamas"/>
</dbReference>
<dbReference type="Pfam" id="PF11951">
    <property type="entry name" value="Fungal_trans_2"/>
    <property type="match status" value="1"/>
</dbReference>
<dbReference type="AlphaFoldDB" id="A0A9P4X7H1"/>
<comment type="caution">
    <text evidence="5">The sequence shown here is derived from an EMBL/GenBank/DDBJ whole genome shotgun (WGS) entry which is preliminary data.</text>
</comment>
<dbReference type="EMBL" id="QLNT01000021">
    <property type="protein sequence ID" value="KAF3062744.1"/>
    <property type="molecule type" value="Genomic_DNA"/>
</dbReference>
<keyword evidence="6" id="KW-1185">Reference proteome</keyword>
<dbReference type="InterPro" id="IPR036866">
    <property type="entry name" value="RibonucZ/Hydroxyglut_hydro"/>
</dbReference>
<dbReference type="PANTHER" id="PTHR43546:SF9">
    <property type="entry name" value="L-ASCORBATE-6-PHOSPHATE LACTONASE ULAG-RELATED"/>
    <property type="match status" value="1"/>
</dbReference>